<proteinExistence type="predicted"/>
<dbReference type="AlphaFoldDB" id="A0A9P3GNV0"/>
<feature type="signal peptide" evidence="1">
    <location>
        <begin position="1"/>
        <end position="19"/>
    </location>
</feature>
<name>A0A9P3GNV0_9APHY</name>
<evidence type="ECO:0000313" key="2">
    <source>
        <dbReference type="EMBL" id="GJE98436.1"/>
    </source>
</evidence>
<dbReference type="Proteomes" id="UP000703269">
    <property type="component" value="Unassembled WGS sequence"/>
</dbReference>
<dbReference type="EMBL" id="BPQB01000087">
    <property type="protein sequence ID" value="GJE98436.1"/>
    <property type="molecule type" value="Genomic_DNA"/>
</dbReference>
<organism evidence="2 3">
    <name type="scientific">Phanerochaete sordida</name>
    <dbReference type="NCBI Taxonomy" id="48140"/>
    <lineage>
        <taxon>Eukaryota</taxon>
        <taxon>Fungi</taxon>
        <taxon>Dikarya</taxon>
        <taxon>Basidiomycota</taxon>
        <taxon>Agaricomycotina</taxon>
        <taxon>Agaricomycetes</taxon>
        <taxon>Polyporales</taxon>
        <taxon>Phanerochaetaceae</taxon>
        <taxon>Phanerochaete</taxon>
    </lineage>
</organism>
<evidence type="ECO:0000313" key="3">
    <source>
        <dbReference type="Proteomes" id="UP000703269"/>
    </source>
</evidence>
<sequence>MDAHFAAATWLAMFAQAVARGDAAGVAETFLPNDWLRDVLTFVRDSCALQGREAIRDYPTEADRLAEGLA</sequence>
<keyword evidence="1" id="KW-0732">Signal</keyword>
<evidence type="ECO:0000256" key="1">
    <source>
        <dbReference type="SAM" id="SignalP"/>
    </source>
</evidence>
<accession>A0A9P3GNV0</accession>
<keyword evidence="3" id="KW-1185">Reference proteome</keyword>
<gene>
    <name evidence="2" type="ORF">PsYK624_146660</name>
</gene>
<reference evidence="2 3" key="1">
    <citation type="submission" date="2021-08" db="EMBL/GenBank/DDBJ databases">
        <title>Draft Genome Sequence of Phanerochaete sordida strain YK-624.</title>
        <authorList>
            <person name="Mori T."/>
            <person name="Dohra H."/>
            <person name="Suzuki T."/>
            <person name="Kawagishi H."/>
            <person name="Hirai H."/>
        </authorList>
    </citation>
    <scope>NUCLEOTIDE SEQUENCE [LARGE SCALE GENOMIC DNA]</scope>
    <source>
        <strain evidence="2 3">YK-624</strain>
    </source>
</reference>
<feature type="chain" id="PRO_5040499428" evidence="1">
    <location>
        <begin position="20"/>
        <end position="70"/>
    </location>
</feature>
<protein>
    <submittedName>
        <fullName evidence="2">Uncharacterized protein</fullName>
    </submittedName>
</protein>
<comment type="caution">
    <text evidence="2">The sequence shown here is derived from an EMBL/GenBank/DDBJ whole genome shotgun (WGS) entry which is preliminary data.</text>
</comment>